<reference evidence="1 2" key="1">
    <citation type="submission" date="2013-04" db="EMBL/GenBank/DDBJ databases">
        <title>Genome sequence of Chlamydia psittaci 10-1398/11.</title>
        <authorList>
            <person name="Huot-Creasy H."/>
            <person name="McCracken C.L."/>
            <person name="Humphries M."/>
            <person name="Sachse K."/>
            <person name="Laroucau K."/>
            <person name="Bavoil P."/>
            <person name="Myers G.S."/>
        </authorList>
    </citation>
    <scope>NUCLEOTIDE SEQUENCE [LARGE SCALE GENOMIC DNA]</scope>
    <source>
        <strain evidence="1 2">10_1398_11</strain>
    </source>
</reference>
<dbReference type="AlphaFoldDB" id="S7J4X3"/>
<sequence length="51" mass="6026">MLYHSLTFFQDFSSIQRKSGIITKIGDYVEQKIYIISFSSFSLFLSKKRLL</sequence>
<comment type="caution">
    <text evidence="1">The sequence shown here is derived from an EMBL/GenBank/DDBJ whole genome shotgun (WGS) entry which is preliminary data.</text>
</comment>
<dbReference type="HOGENOM" id="CLU_3097060_0_0_0"/>
<gene>
    <name evidence="1" type="ORF">CP10139811_0974</name>
</gene>
<dbReference type="Proteomes" id="UP000016200">
    <property type="component" value="Unassembled WGS sequence"/>
</dbReference>
<dbReference type="PATRIC" id="fig|1238237.3.peg.226"/>
<organism evidence="1 2">
    <name type="scientific">Chlamydia ibidis</name>
    <dbReference type="NCBI Taxonomy" id="1405396"/>
    <lineage>
        <taxon>Bacteria</taxon>
        <taxon>Pseudomonadati</taxon>
        <taxon>Chlamydiota</taxon>
        <taxon>Chlamydiia</taxon>
        <taxon>Chlamydiales</taxon>
        <taxon>Chlamydiaceae</taxon>
        <taxon>Chlamydia/Chlamydophila group</taxon>
        <taxon>Chlamydia</taxon>
    </lineage>
</organism>
<dbReference type="EMBL" id="ATNB01000058">
    <property type="protein sequence ID" value="EPP35469.1"/>
    <property type="molecule type" value="Genomic_DNA"/>
</dbReference>
<evidence type="ECO:0000313" key="1">
    <source>
        <dbReference type="EMBL" id="EPP35469.1"/>
    </source>
</evidence>
<proteinExistence type="predicted"/>
<protein>
    <submittedName>
        <fullName evidence="1">Uncharacterized protein</fullName>
    </submittedName>
</protein>
<evidence type="ECO:0000313" key="2">
    <source>
        <dbReference type="Proteomes" id="UP000016200"/>
    </source>
</evidence>
<name>S7J4X3_9CHLA</name>
<accession>S7J4X3</accession>